<reference evidence="2" key="1">
    <citation type="submission" date="2015-08" db="UniProtKB">
        <authorList>
            <consortium name="WormBaseParasite"/>
        </authorList>
    </citation>
    <scope>IDENTIFICATION</scope>
</reference>
<feature type="compositionally biased region" description="Polar residues" evidence="1">
    <location>
        <begin position="233"/>
        <end position="244"/>
    </location>
</feature>
<sequence>MENSGLMSASTYCKKNNAAEVLRRKQAAEKEQEMKLQKKIKEKEEKLKRATEMKNQDLREKTRKMHEKELLRQKMVLDRRAAQLEQDRTKKMEILTKAHAATSRLSSGKSNNVSPQHKKVYAFGSSTPRDLVYLEKLSREQKIYNNKLTAPPTTSGKLSQGPSHTPSPNKTLSKSNVAFGSSMTSSLYVPSTQKIHTITRSPLNPVPLRKGPSANTTPNRNVNIPPLPRRSTTKVSPSMTQSMYTPKPSVSVRSNTTLRSNGTPNGLQQHKPMVTSISNRNISKSPLLQKQQTPKKSQKINGEMKKDDIKISKPKEQDTVIKDTGEVHPSVIEEFHSVEKDVYLEKPQSIQEEEGVEEYVKCTSSLQVDFSIKEVTEVGVDNKETPEEVGIKDDNNDIGPPPIVPETLKLPEKTPVVDDEASPEPIGTSEENKFDSGVDSETPNDNEQISRNSIGVNSITSAIAQLSIRTPVSKKSPEQNSTLPHSSSSSSSSNEDLACIAQMKNEIKSRIQKEKEERDSRNARIQALLSKARGTTNSDSTTTTTNNSTKLPERTSTSPILLNNDKKLEDSTNALPTTSDLGISLSTAKTLEKIKKMKERNSGTSSATSTPVVEKSVAEELSSLGVNLPGQPNYDYPPEDPKVNGATFTSQTAASS</sequence>
<dbReference type="WBParaSite" id="SSTP_0000510900.1">
    <property type="protein sequence ID" value="SSTP_0000510900.1"/>
    <property type="gene ID" value="SSTP_0000510900"/>
</dbReference>
<feature type="region of interest" description="Disordered" evidence="1">
    <location>
        <begin position="199"/>
        <end position="312"/>
    </location>
</feature>
<feature type="region of interest" description="Disordered" evidence="1">
    <location>
        <begin position="381"/>
        <end position="656"/>
    </location>
</feature>
<evidence type="ECO:0000313" key="2">
    <source>
        <dbReference type="WBParaSite" id="SSTP_0000510900.1"/>
    </source>
</evidence>
<accession>A0A0K0E6H9</accession>
<feature type="region of interest" description="Disordered" evidence="1">
    <location>
        <begin position="144"/>
        <end position="176"/>
    </location>
</feature>
<feature type="compositionally biased region" description="Low complexity" evidence="1">
    <location>
        <begin position="535"/>
        <end position="549"/>
    </location>
</feature>
<feature type="region of interest" description="Disordered" evidence="1">
    <location>
        <begin position="26"/>
        <end position="72"/>
    </location>
</feature>
<proteinExistence type="predicted"/>
<feature type="compositionally biased region" description="Polar residues" evidence="1">
    <location>
        <begin position="646"/>
        <end position="656"/>
    </location>
</feature>
<feature type="region of interest" description="Disordered" evidence="1">
    <location>
        <begin position="100"/>
        <end position="121"/>
    </location>
</feature>
<feature type="compositionally biased region" description="Polar residues" evidence="1">
    <location>
        <begin position="571"/>
        <end position="589"/>
    </location>
</feature>
<feature type="compositionally biased region" description="Polar residues" evidence="1">
    <location>
        <begin position="251"/>
        <end position="268"/>
    </location>
</feature>
<name>A0A0K0E6H9_STRER</name>
<feature type="compositionally biased region" description="Basic and acidic residues" evidence="1">
    <location>
        <begin position="505"/>
        <end position="522"/>
    </location>
</feature>
<feature type="compositionally biased region" description="Polar residues" evidence="1">
    <location>
        <begin position="439"/>
        <end position="470"/>
    </location>
</feature>
<evidence type="ECO:0000256" key="1">
    <source>
        <dbReference type="SAM" id="MobiDB-lite"/>
    </source>
</evidence>
<feature type="compositionally biased region" description="Polar residues" evidence="1">
    <location>
        <begin position="213"/>
        <end position="222"/>
    </location>
</feature>
<feature type="compositionally biased region" description="Polar residues" evidence="1">
    <location>
        <begin position="275"/>
        <end position="295"/>
    </location>
</feature>
<dbReference type="STRING" id="6248.A0A0K0E6H9"/>
<feature type="compositionally biased region" description="Basic and acidic residues" evidence="1">
    <location>
        <begin position="302"/>
        <end position="312"/>
    </location>
</feature>
<feature type="compositionally biased region" description="Basic and acidic residues" evidence="1">
    <location>
        <begin position="381"/>
        <end position="395"/>
    </location>
</feature>
<protein>
    <submittedName>
        <fullName evidence="2">MAP7 domain-containing protein 2</fullName>
    </submittedName>
</protein>
<feature type="compositionally biased region" description="Polar residues" evidence="1">
    <location>
        <begin position="602"/>
        <end position="611"/>
    </location>
</feature>
<feature type="compositionally biased region" description="Polar residues" evidence="1">
    <location>
        <begin position="103"/>
        <end position="115"/>
    </location>
</feature>
<organism evidence="2">
    <name type="scientific">Strongyloides stercoralis</name>
    <name type="common">Threadworm</name>
    <dbReference type="NCBI Taxonomy" id="6248"/>
    <lineage>
        <taxon>Eukaryota</taxon>
        <taxon>Metazoa</taxon>
        <taxon>Ecdysozoa</taxon>
        <taxon>Nematoda</taxon>
        <taxon>Chromadorea</taxon>
        <taxon>Rhabditida</taxon>
        <taxon>Tylenchina</taxon>
        <taxon>Panagrolaimomorpha</taxon>
        <taxon>Strongyloidoidea</taxon>
        <taxon>Strongyloididae</taxon>
        <taxon>Strongyloides</taxon>
    </lineage>
</organism>
<dbReference type="AlphaFoldDB" id="A0A0K0E6H9"/>